<evidence type="ECO:0000256" key="3">
    <source>
        <dbReference type="ARBA" id="ARBA00004653"/>
    </source>
</evidence>
<keyword evidence="8 20" id="KW-0812">Transmembrane</keyword>
<evidence type="ECO:0000256" key="13">
    <source>
        <dbReference type="ARBA" id="ARBA00023098"/>
    </source>
</evidence>
<dbReference type="GO" id="GO:0032936">
    <property type="term" value="C:SREBP-SCAP complex"/>
    <property type="evidence" value="ECO:0007669"/>
    <property type="project" value="TreeGrafter"/>
</dbReference>
<dbReference type="InParanoid" id="A0A5K4F3D4"/>
<evidence type="ECO:0000313" key="23">
    <source>
        <dbReference type="WBParaSite" id="Smp_309360.1"/>
    </source>
</evidence>
<evidence type="ECO:0000256" key="11">
    <source>
        <dbReference type="ARBA" id="ARBA00022989"/>
    </source>
</evidence>
<dbReference type="SUPFAM" id="SSF50978">
    <property type="entry name" value="WD40 repeat-like"/>
    <property type="match status" value="1"/>
</dbReference>
<protein>
    <recommendedName>
        <fullName evidence="5">Sterol regulatory element-binding protein cleavage-activating protein</fullName>
    </recommendedName>
</protein>
<dbReference type="InterPro" id="IPR030225">
    <property type="entry name" value="SCAP"/>
</dbReference>
<keyword evidence="22" id="KW-1185">Reference proteome</keyword>
<keyword evidence="15 20" id="KW-0472">Membrane</keyword>
<proteinExistence type="inferred from homology"/>
<comment type="subcellular location">
    <subcellularLocation>
        <location evidence="2">Cytoplasmic vesicle</location>
        <location evidence="2">COPII-coated vesicle membrane</location>
        <topology evidence="2">Multi-pass membrane protein</topology>
    </subcellularLocation>
    <subcellularLocation>
        <location evidence="1">Endoplasmic reticulum membrane</location>
        <topology evidence="1">Multi-pass membrane protein</topology>
    </subcellularLocation>
    <subcellularLocation>
        <location evidence="3">Golgi apparatus membrane</location>
        <topology evidence="3">Multi-pass membrane protein</topology>
    </subcellularLocation>
</comment>
<evidence type="ECO:0000256" key="2">
    <source>
        <dbReference type="ARBA" id="ARBA00004557"/>
    </source>
</evidence>
<dbReference type="PANTHER" id="PTHR46378">
    <property type="entry name" value="STEROL REGULATORY ELEMENT-BINDING PROTEIN CLEAVAGE-ACTIVATING PROTEIN"/>
    <property type="match status" value="1"/>
</dbReference>
<keyword evidence="18" id="KW-0753">Steroid metabolism</keyword>
<evidence type="ECO:0000256" key="19">
    <source>
        <dbReference type="ARBA" id="ARBA00045958"/>
    </source>
</evidence>
<dbReference type="GO" id="GO:0012507">
    <property type="term" value="C:ER to Golgi transport vesicle membrane"/>
    <property type="evidence" value="ECO:0007669"/>
    <property type="project" value="UniProtKB-SubCell"/>
</dbReference>
<comment type="similarity">
    <text evidence="4">Belongs to the WD repeat SCAP family.</text>
</comment>
<dbReference type="GO" id="GO:0032933">
    <property type="term" value="P:SREBP signaling pathway"/>
    <property type="evidence" value="ECO:0007669"/>
    <property type="project" value="InterPro"/>
</dbReference>
<dbReference type="GO" id="GO:0005789">
    <property type="term" value="C:endoplasmic reticulum membrane"/>
    <property type="evidence" value="ECO:0007669"/>
    <property type="project" value="UniProtKB-SubCell"/>
</dbReference>
<feature type="domain" description="SSD" evidence="21">
    <location>
        <begin position="310"/>
        <end position="469"/>
    </location>
</feature>
<feature type="transmembrane region" description="Helical" evidence="20">
    <location>
        <begin position="444"/>
        <end position="469"/>
    </location>
</feature>
<evidence type="ECO:0000259" key="21">
    <source>
        <dbReference type="PROSITE" id="PS50156"/>
    </source>
</evidence>
<evidence type="ECO:0000256" key="18">
    <source>
        <dbReference type="ARBA" id="ARBA00023221"/>
    </source>
</evidence>
<evidence type="ECO:0000256" key="8">
    <source>
        <dbReference type="ARBA" id="ARBA00022692"/>
    </source>
</evidence>
<dbReference type="SMART" id="SM00320">
    <property type="entry name" value="WD40"/>
    <property type="match status" value="3"/>
</dbReference>
<dbReference type="FunCoup" id="A0A5K4F3D4">
    <property type="interactions" value="536"/>
</dbReference>
<evidence type="ECO:0000256" key="14">
    <source>
        <dbReference type="ARBA" id="ARBA00023121"/>
    </source>
</evidence>
<evidence type="ECO:0000313" key="22">
    <source>
        <dbReference type="Proteomes" id="UP000008854"/>
    </source>
</evidence>
<dbReference type="PANTHER" id="PTHR46378:SF1">
    <property type="entry name" value="STEROL REGULATORY ELEMENT-BINDING PROTEIN CLEAVAGE-ACTIVATING PROTEIN"/>
    <property type="match status" value="1"/>
</dbReference>
<dbReference type="AlphaFoldDB" id="A0A5K4F3D4"/>
<keyword evidence="14" id="KW-0446">Lipid-binding</keyword>
<dbReference type="InterPro" id="IPR036322">
    <property type="entry name" value="WD40_repeat_dom_sf"/>
</dbReference>
<keyword evidence="11 20" id="KW-1133">Transmembrane helix</keyword>
<evidence type="ECO:0000256" key="10">
    <source>
        <dbReference type="ARBA" id="ARBA00022824"/>
    </source>
</evidence>
<organism evidence="22 23">
    <name type="scientific">Schistosoma mansoni</name>
    <name type="common">Blood fluke</name>
    <dbReference type="NCBI Taxonomy" id="6183"/>
    <lineage>
        <taxon>Eukaryota</taxon>
        <taxon>Metazoa</taxon>
        <taxon>Spiralia</taxon>
        <taxon>Lophotrochozoa</taxon>
        <taxon>Platyhelminthes</taxon>
        <taxon>Trematoda</taxon>
        <taxon>Digenea</taxon>
        <taxon>Strigeidida</taxon>
        <taxon>Schistosomatoidea</taxon>
        <taxon>Schistosomatidae</taxon>
        <taxon>Schistosoma</taxon>
    </lineage>
</organism>
<dbReference type="GO" id="GO:0045540">
    <property type="term" value="P:regulation of cholesterol biosynthetic process"/>
    <property type="evidence" value="ECO:0007669"/>
    <property type="project" value="TreeGrafter"/>
</dbReference>
<evidence type="ECO:0000256" key="20">
    <source>
        <dbReference type="SAM" id="Phobius"/>
    </source>
</evidence>
<comment type="function">
    <text evidence="19">Escort protein required for cholesterol as well as lipid homeostasis. Regulates export of the SCAP-SREBP complex from the endoplasmic reticulum to the Golgi upon low cholesterol, thereby regulating the processing of sterol regulatory element-binding proteins (SREBPs) SREBF1/SREBP1 and SREBF2/SREBP2. At high sterol concentrations, formation of a ternary complex with INSIG (INSIG1 or INSIG2) leads to mask the ER export signal in SCAP, promoting retention of the complex in the endoplasmic reticulum. Low sterol concentrations trigger release of INSIG, a conformational change in the SSD domain of SCAP, unmasking of the ER export signal, promoting recruitment into COPII-coated vesicles and transport of the SCAP-SREBP to the Golgi: in the Golgi, SREBPs are then processed, releasing the transcription factor fragment of SREBPs from the membrane, its import into the nucleus and up-regulation of LDLR, INSIG1 and the mevalonate pathway. Binds cholesterol via its SSD domain.</text>
</comment>
<feature type="transmembrane region" description="Helical" evidence="20">
    <location>
        <begin position="420"/>
        <end position="437"/>
    </location>
</feature>
<evidence type="ECO:0000256" key="16">
    <source>
        <dbReference type="ARBA" id="ARBA00023166"/>
    </source>
</evidence>
<accession>A0A5K4F3D4</accession>
<dbReference type="Proteomes" id="UP000008854">
    <property type="component" value="Unassembled WGS sequence"/>
</dbReference>
<evidence type="ECO:0000256" key="5">
    <source>
        <dbReference type="ARBA" id="ARBA00019541"/>
    </source>
</evidence>
<dbReference type="PROSITE" id="PS50156">
    <property type="entry name" value="SSD"/>
    <property type="match status" value="1"/>
</dbReference>
<dbReference type="Pfam" id="PF24006">
    <property type="entry name" value="SCAP_N"/>
    <property type="match status" value="1"/>
</dbReference>
<keyword evidence="7" id="KW-0853">WD repeat</keyword>
<evidence type="ECO:0000256" key="4">
    <source>
        <dbReference type="ARBA" id="ARBA00007410"/>
    </source>
</evidence>
<dbReference type="InterPro" id="IPR015943">
    <property type="entry name" value="WD40/YVTN_repeat-like_dom_sf"/>
</dbReference>
<feature type="transmembrane region" description="Helical" evidence="20">
    <location>
        <begin position="308"/>
        <end position="327"/>
    </location>
</feature>
<sequence>MSLFSRFLPSDVLLERFKLKISRVYYNHGLFISSHPAPVITTVCILMIFLCYPLTQIPFVKEVPIHRAVVRDDEFQSFKDSRYVFTHDDENKSLGYMLQIVTHSKIITKTPKCHISHETIVHLLQQSNEIVELVHQFKSSGDESTPGGQTFDDICFQVEDRTVSEVENSETIKNVLPTFGCLMLAPSFLLVDRLGVIQSHQPSVLSRIKLAASGNLLDLLFGFPWKTTGLSKLSRCSRERTVTYALTLVFREYKPSFFSELRDYLIDSMENRHKDVNISMETRKLNDTSNTASVGHIFLVWYSDRSYFADYAPLLFIYVILLLYVYFSVRKLEMVKSKWGLALSACVTVAASLFMSIGLCVTIGLVMPTLNGSEVFPYLVVLIGFENVIVLTKSVVATPVDLPVKYRIAEGLSKESWSHTKLYFTGLLLLGLGFLTFHPTMQEFCLFAVVGLTTDFFLQLFFFVTILSVDIRRMELSDLMLEYPVHSFMQEPQMIPPFYSFTSPLSSPTPLSSSLDMMMNESSCKIEKPSSLLTEMSNKRETQISNKYLAYILSFISNLSFMLFKPVKAIFRRTRLSFMKGHRRNVSAAQTAAYLASDGQTSQNVPRRLRVLRCWAKSRLIQRVLLFIFSLWVIMILMHAVDIVQLFFNIYLYMSSLLLQSSTSHSWFTLSSYTSDNDHYNTITTTTVNSSDMNGHHIPLSVSQLPLMNSSVFSSLSLVNSSIQSDSQENLFSIIKNVSIVDQENSIGEHLKVSLNQHEIDPHDDHFLQERDISVQFDVGVDDDIKSQINTPNIVHHLQLNEMTQNNFTWNTMFIWNYLAYSYWPSLAKHYNLSLVGCHLALLEPVHLKYKLHIIDSDQGIGMSDIQSDQKESISYLSFENERTLDENNHLHFINDDDNNILISNVRRKRLHASSTSPGGFTGWTARLGLTASMLGTSLLGCSLVLLLTCLGMICLQSKSSNSTKREPIIRVLPLTIDLVNNVTTTGSMDLDYDQHDCLLSPEWTVACGQVYYKDKNGNVCPHGLLAVTSVRSYIRIKSYPSKVIQLWCADSGNLLFDLKRYSEETNIKRKSLPSSAACRKFSTIWCMDFLPQGLLVVGCSDGTIEIWNCESGHLLDILCLNNINNDHLLVKKETQNSSSTSHSKINPGGITIIRIIDESRFFIGTSHGVVAYFNVVYTKGNLLQTFRLIRQWHSHSRAISQLDYLKYFNKNTVDNPNDLLTNINPNHISVLLISGSEDGCIKFFSSECDSPLFHCAVDTTPVLCMNLNRLALGVSHASGSLYVCCLEVLHKTTNNSGVNLKAKNQIESLEIRLIDLSLLNNGFGISSEIQQFAASSLTSGKVQNKKISSYNRLGSINLRLFMRRDRYSDKTQKSCNSLSTLANYRLVTYDMDGSVVIWDLQHKCIIRSFKANLSTFNMSSLLLSVDGRVVFGDQSYLRVVNPWTAKYERSVQLLPPSSVNMRNPNSSNSSHLSALLRRWIKELVPLGITGGDFESSKSSELYLITNRNDEQEKLSPIISMKMPIRTGGSYVISIADGGRILVVVPVSTIKFD</sequence>
<dbReference type="InterPro" id="IPR000731">
    <property type="entry name" value="SSD"/>
</dbReference>
<name>A0A5K4F3D4_SCHMA</name>
<dbReference type="Gene3D" id="2.130.10.10">
    <property type="entry name" value="YVTN repeat-like/Quinoprotein amine dehydrogenase"/>
    <property type="match status" value="1"/>
</dbReference>
<evidence type="ECO:0000256" key="9">
    <source>
        <dbReference type="ARBA" id="ARBA00022737"/>
    </source>
</evidence>
<dbReference type="GO" id="GO:0008203">
    <property type="term" value="P:cholesterol metabolic process"/>
    <property type="evidence" value="ECO:0007669"/>
    <property type="project" value="UniProtKB-KW"/>
</dbReference>
<keyword evidence="9" id="KW-0677">Repeat</keyword>
<dbReference type="STRING" id="6183.A0A5K4F3D4"/>
<dbReference type="InterPro" id="IPR053958">
    <property type="entry name" value="HMGCR/SNAP/NPC1-like_SSD"/>
</dbReference>
<evidence type="ECO:0000256" key="1">
    <source>
        <dbReference type="ARBA" id="ARBA00004477"/>
    </source>
</evidence>
<evidence type="ECO:0000256" key="7">
    <source>
        <dbReference type="ARBA" id="ARBA00022574"/>
    </source>
</evidence>
<dbReference type="WBParaSite" id="Smp_309360.1">
    <property type="protein sequence ID" value="Smp_309360.1"/>
    <property type="gene ID" value="Smp_309360"/>
</dbReference>
<evidence type="ECO:0000256" key="6">
    <source>
        <dbReference type="ARBA" id="ARBA00022548"/>
    </source>
</evidence>
<reference evidence="23" key="2">
    <citation type="submission" date="2019-11" db="UniProtKB">
        <authorList>
            <consortium name="WormBaseParasite"/>
        </authorList>
    </citation>
    <scope>IDENTIFICATION</scope>
    <source>
        <strain evidence="23">Puerto Rican</strain>
    </source>
</reference>
<dbReference type="InterPro" id="IPR057041">
    <property type="entry name" value="SCAP_N"/>
</dbReference>
<keyword evidence="13" id="KW-0443">Lipid metabolism</keyword>
<keyword evidence="6" id="KW-0153">Cholesterol metabolism</keyword>
<feature type="transmembrane region" description="Helical" evidence="20">
    <location>
        <begin position="339"/>
        <end position="366"/>
    </location>
</feature>
<evidence type="ECO:0000256" key="15">
    <source>
        <dbReference type="ARBA" id="ARBA00023136"/>
    </source>
</evidence>
<keyword evidence="17" id="KW-0325">Glycoprotein</keyword>
<dbReference type="Pfam" id="PF12349">
    <property type="entry name" value="Sterol-sensing"/>
    <property type="match status" value="1"/>
</dbReference>
<feature type="transmembrane region" description="Helical" evidence="20">
    <location>
        <begin position="624"/>
        <end position="654"/>
    </location>
</feature>
<keyword evidence="12" id="KW-0333">Golgi apparatus</keyword>
<dbReference type="InterPro" id="IPR001680">
    <property type="entry name" value="WD40_rpt"/>
</dbReference>
<evidence type="ECO:0000256" key="17">
    <source>
        <dbReference type="ARBA" id="ARBA00023180"/>
    </source>
</evidence>
<evidence type="ECO:0000256" key="12">
    <source>
        <dbReference type="ARBA" id="ARBA00023034"/>
    </source>
</evidence>
<keyword evidence="16" id="KW-1207">Sterol metabolism</keyword>
<dbReference type="Pfam" id="PF00400">
    <property type="entry name" value="WD40"/>
    <property type="match status" value="1"/>
</dbReference>
<reference evidence="22" key="1">
    <citation type="journal article" date="2012" name="PLoS Negl. Trop. Dis.">
        <title>A systematically improved high quality genome and transcriptome of the human blood fluke Schistosoma mansoni.</title>
        <authorList>
            <person name="Protasio A.V."/>
            <person name="Tsai I.J."/>
            <person name="Babbage A."/>
            <person name="Nichol S."/>
            <person name="Hunt M."/>
            <person name="Aslett M.A."/>
            <person name="De Silva N."/>
            <person name="Velarde G.S."/>
            <person name="Anderson T.J."/>
            <person name="Clark R.C."/>
            <person name="Davidson C."/>
            <person name="Dillon G.P."/>
            <person name="Holroyd N.E."/>
            <person name="LoVerde P.T."/>
            <person name="Lloyd C."/>
            <person name="McQuillan J."/>
            <person name="Oliveira G."/>
            <person name="Otto T.D."/>
            <person name="Parker-Manuel S.J."/>
            <person name="Quail M.A."/>
            <person name="Wilson R.A."/>
            <person name="Zerlotini A."/>
            <person name="Dunne D.W."/>
            <person name="Berriman M."/>
        </authorList>
    </citation>
    <scope>NUCLEOTIDE SEQUENCE [LARGE SCALE GENOMIC DNA]</scope>
    <source>
        <strain evidence="22">Puerto Rican</strain>
    </source>
</reference>
<keyword evidence="10" id="KW-0256">Endoplasmic reticulum</keyword>
<dbReference type="GO" id="GO:0000139">
    <property type="term" value="C:Golgi membrane"/>
    <property type="evidence" value="ECO:0007669"/>
    <property type="project" value="UniProtKB-SubCell"/>
</dbReference>
<dbReference type="GO" id="GO:0032934">
    <property type="term" value="F:sterol binding"/>
    <property type="evidence" value="ECO:0007669"/>
    <property type="project" value="InterPro"/>
</dbReference>
<feature type="transmembrane region" description="Helical" evidence="20">
    <location>
        <begin position="378"/>
        <end position="400"/>
    </location>
</feature>